<dbReference type="InterPro" id="IPR035986">
    <property type="entry name" value="PKD_dom_sf"/>
</dbReference>
<organism evidence="2 3">
    <name type="scientific">Hymenobacter jeollabukensis</name>
    <dbReference type="NCBI Taxonomy" id="2025313"/>
    <lineage>
        <taxon>Bacteria</taxon>
        <taxon>Pseudomonadati</taxon>
        <taxon>Bacteroidota</taxon>
        <taxon>Cytophagia</taxon>
        <taxon>Cytophagales</taxon>
        <taxon>Hymenobacteraceae</taxon>
        <taxon>Hymenobacter</taxon>
    </lineage>
</organism>
<dbReference type="Pfam" id="PF18911">
    <property type="entry name" value="PKD_4"/>
    <property type="match status" value="1"/>
</dbReference>
<dbReference type="Gene3D" id="2.130.10.10">
    <property type="entry name" value="YVTN repeat-like/Quinoprotein amine dehydrogenase"/>
    <property type="match status" value="1"/>
</dbReference>
<comment type="caution">
    <text evidence="2">The sequence shown here is derived from an EMBL/GenBank/DDBJ whole genome shotgun (WGS) entry which is preliminary data.</text>
</comment>
<dbReference type="InterPro" id="IPR013783">
    <property type="entry name" value="Ig-like_fold"/>
</dbReference>
<dbReference type="CDD" id="cd00146">
    <property type="entry name" value="PKD"/>
    <property type="match status" value="1"/>
</dbReference>
<feature type="domain" description="PKD" evidence="1">
    <location>
        <begin position="381"/>
        <end position="471"/>
    </location>
</feature>
<proteinExistence type="predicted"/>
<accession>A0A5R8WWB3</accession>
<dbReference type="Gene3D" id="2.60.40.10">
    <property type="entry name" value="Immunoglobulins"/>
    <property type="match status" value="1"/>
</dbReference>
<protein>
    <submittedName>
        <fullName evidence="2">PKD domain-containing protein</fullName>
    </submittedName>
</protein>
<evidence type="ECO:0000259" key="1">
    <source>
        <dbReference type="PROSITE" id="PS50093"/>
    </source>
</evidence>
<dbReference type="SUPFAM" id="SSF49299">
    <property type="entry name" value="PKD domain"/>
    <property type="match status" value="1"/>
</dbReference>
<dbReference type="InterPro" id="IPR022409">
    <property type="entry name" value="PKD/Chitinase_dom"/>
</dbReference>
<sequence>MPNNYYWLLLALWLTSGWLGVRGQGYNNNWYFGTQAGLTFSSGTPAPLTNGQLTSYEGCASISDATGTLQAYSHGVTIWNRSHQPMPNGTGMGGHESASQACMFLPYPGQPSKFVYLIVDAIDNNLVYGLRYSVLDMTLQNGLGDVTATKNVRLPTPTLTGKVTEKLTAALHANGRDYWIIVKGWQNNEFYSFLLSPSGVSSTPVISAAGPVHQGGGSFFGAGNAVGCMRVSPDGQWLALAQRDNEFALHNFNNATGVVSNYVRLGAFGYNYGVEFSPNSSRLYCAASPFGSIGQYNLQAGALTQIAASRVTIYSGDISSLQRGPDGKIYGAMLFNGNISVIDNPDALGTACNLRVAGVPLGGRQSQNGLPNYPNAFARNVVLSIALTATPACLPSPFTFVGTASGFVTGSTYTWNFGDPTSGAANTATGLTASHVFSGPGTYTVTLLGTSPDGTASATQTVTAAAPPAFSLGRDTTVCLTQPFVLRPTPAQPGGTTYRWQDGSTGATYAAALPGIYSVEITRNGCSSRDEIIVTGAAAPSFSLGPDTLVCLEKPLVLRPRAAQPAGSTYRWQDGSTAATFTVTEPGTYWLEISRNGSCSGRDEISVGNQCPVVIPNIITPDDGDQLNQTFKLKGLIAAEWSLEIYNRWGREVYQVSRYDNSWSADKQPAGVYYYHLRHNATGQMYRGWVKVMR</sequence>
<name>A0A5R8WWB3_9BACT</name>
<dbReference type="Pfam" id="PF13585">
    <property type="entry name" value="CHU_C"/>
    <property type="match status" value="1"/>
</dbReference>
<dbReference type="EMBL" id="VAJM01000001">
    <property type="protein sequence ID" value="TLM96821.1"/>
    <property type="molecule type" value="Genomic_DNA"/>
</dbReference>
<dbReference type="RefSeq" id="WP_138075070.1">
    <property type="nucleotide sequence ID" value="NZ_VAJM01000001.1"/>
</dbReference>
<dbReference type="Proteomes" id="UP000305517">
    <property type="component" value="Unassembled WGS sequence"/>
</dbReference>
<evidence type="ECO:0000313" key="3">
    <source>
        <dbReference type="Proteomes" id="UP000305517"/>
    </source>
</evidence>
<dbReference type="SMART" id="SM00089">
    <property type="entry name" value="PKD"/>
    <property type="match status" value="1"/>
</dbReference>
<evidence type="ECO:0000313" key="2">
    <source>
        <dbReference type="EMBL" id="TLM96821.1"/>
    </source>
</evidence>
<gene>
    <name evidence="2" type="ORF">FDY95_02175</name>
</gene>
<keyword evidence="3" id="KW-1185">Reference proteome</keyword>
<dbReference type="InterPro" id="IPR015943">
    <property type="entry name" value="WD40/YVTN_repeat-like_dom_sf"/>
</dbReference>
<dbReference type="InterPro" id="IPR000601">
    <property type="entry name" value="PKD_dom"/>
</dbReference>
<reference evidence="2 3" key="1">
    <citation type="submission" date="2019-05" db="EMBL/GenBank/DDBJ databases">
        <title>Hymenobacter edaphi sp. nov., isolated from abandoned arsenic-contaminated farmland soil.</title>
        <authorList>
            <person name="Nie L."/>
        </authorList>
    </citation>
    <scope>NUCLEOTIDE SEQUENCE [LARGE SCALE GENOMIC DNA]</scope>
    <source>
        <strain evidence="2 3">1-3-3-8</strain>
    </source>
</reference>
<dbReference type="AlphaFoldDB" id="A0A5R8WWB3"/>
<dbReference type="SUPFAM" id="SSF50960">
    <property type="entry name" value="TolB, C-terminal domain"/>
    <property type="match status" value="1"/>
</dbReference>
<dbReference type="OrthoDB" id="9765926at2"/>
<dbReference type="PROSITE" id="PS50093">
    <property type="entry name" value="PKD"/>
    <property type="match status" value="1"/>
</dbReference>